<dbReference type="EMBL" id="CP004314">
    <property type="protein sequence ID" value="AHH07324.1"/>
    <property type="molecule type" value="Genomic_DNA"/>
</dbReference>
<reference evidence="1" key="1">
    <citation type="submission" date="2013-02" db="EMBL/GenBank/DDBJ databases">
        <title>Comparative genomics of Borrelia species.</title>
        <authorList>
            <person name="Schwan T.G."/>
            <person name="Raffel S.J."/>
            <person name="Porcella S.F."/>
        </authorList>
    </citation>
    <scope>NUCLEOTIDE SEQUENCE</scope>
    <source>
        <strain evidence="1">DOU</strain>
        <plasmid evidence="1">unnamed</plasmid>
    </source>
</reference>
<proteinExistence type="predicted"/>
<evidence type="ECO:0000313" key="1">
    <source>
        <dbReference type="EMBL" id="AHH07324.1"/>
    </source>
</evidence>
<protein>
    <submittedName>
        <fullName evidence="1">Uncharacterized protein</fullName>
    </submittedName>
</protein>
<keyword evidence="1" id="KW-0614">Plasmid</keyword>
<name>W5SJM4_9SPIR</name>
<gene>
    <name evidence="1" type="ORF">BCD_1258</name>
</gene>
<organism evidence="1">
    <name type="scientific">Borrelia crocidurae DOU</name>
    <dbReference type="NCBI Taxonomy" id="1293575"/>
    <lineage>
        <taxon>Bacteria</taxon>
        <taxon>Pseudomonadati</taxon>
        <taxon>Spirochaetota</taxon>
        <taxon>Spirochaetia</taxon>
        <taxon>Spirochaetales</taxon>
        <taxon>Borreliaceae</taxon>
        <taxon>Borrelia</taxon>
    </lineage>
</organism>
<dbReference type="AlphaFoldDB" id="W5SJM4"/>
<geneLocation type="plasmid" evidence="1">
    <name>unnamed</name>
</geneLocation>
<dbReference type="NCBIfam" id="NF047534">
    <property type="entry name" value="lipo_BTA121_dup"/>
    <property type="match status" value="3"/>
</dbReference>
<sequence>MNLTWRCLMVRGKGFFLLLLLVLMVINCNLKSPKILQSEITSNVGFVSKKSLKQDSLFNTFEDFLENSVEIIDIDVNKLLDKFKISDEGKELVSYIKKLLCDPDIVDKKIDYKIHTKSEFCDLLNNLGSDGVYALRKHLWWSYSLLKKAEAAFKAINNNVDSIKIAELQFKLYFTKNAYHLSLGKIFSESNIGDIYDNIVNYENRFVKSFVDIQQSALGMIDSENPDVNLGVKSFVKLTEGLSADEQKAIKYIKQIIVDPNTRACQFCIEYSDDGFDALLGNWTFSQIQRLARMGLKYLEMRDDIEYKINNLDKIGEIEATKEVQNRIKSVLTLLKDTFMLSWSTFKNGYPLYLQNLFDKSTAAEVYKSIPSLYFLFDPKFAEGFLILCYVINYYYNAMHNLPVIYNKLSDLEKKEVEDMRLKVVDSSVNSLLSEDTVADYEFYSLLGDGRFFLPTLYVHIKIMKIIREKDDFVDMIHIELKDSNVLSKISSEFDKFVLGYPEYLKQLFLRLKKDNKNFFNFTDINLYQHDYKGKFEEIMNKVWKGYNIRKAAELKKSGSLLLVNTKKK</sequence>
<dbReference type="HOGENOM" id="CLU_490652_0_0_12"/>
<accession>W5SJM4</accession>